<sequence>MQLLEQLQESLTKGLHYLEFKGYSHDPALKHLYRVGRGHDTCLKEVVPSMSETSKDRQEYLKVVQDYLVILDAAMNELEE</sequence>
<evidence type="ECO:0000313" key="1">
    <source>
        <dbReference type="EMBL" id="SHH61453.1"/>
    </source>
</evidence>
<dbReference type="EMBL" id="FQXG01000003">
    <property type="protein sequence ID" value="SHH61453.1"/>
    <property type="molecule type" value="Genomic_DNA"/>
</dbReference>
<evidence type="ECO:0000313" key="2">
    <source>
        <dbReference type="Proteomes" id="UP000184268"/>
    </source>
</evidence>
<proteinExistence type="predicted"/>
<organism evidence="1 2">
    <name type="scientific">Ferrimonas marina</name>
    <dbReference type="NCBI Taxonomy" id="299255"/>
    <lineage>
        <taxon>Bacteria</taxon>
        <taxon>Pseudomonadati</taxon>
        <taxon>Pseudomonadota</taxon>
        <taxon>Gammaproteobacteria</taxon>
        <taxon>Alteromonadales</taxon>
        <taxon>Ferrimonadaceae</taxon>
        <taxon>Ferrimonas</taxon>
    </lineage>
</organism>
<reference evidence="1 2" key="1">
    <citation type="submission" date="2016-11" db="EMBL/GenBank/DDBJ databases">
        <authorList>
            <person name="Jaros S."/>
            <person name="Januszkiewicz K."/>
            <person name="Wedrychowicz H."/>
        </authorList>
    </citation>
    <scope>NUCLEOTIDE SEQUENCE [LARGE SCALE GENOMIC DNA]</scope>
    <source>
        <strain evidence="1 2">DSM 16917</strain>
    </source>
</reference>
<keyword evidence="2" id="KW-1185">Reference proteome</keyword>
<dbReference type="Proteomes" id="UP000184268">
    <property type="component" value="Unassembled WGS sequence"/>
</dbReference>
<dbReference type="STRING" id="299255.SAMN02745129_2533"/>
<accession>A0A1M5UFL7</accession>
<protein>
    <submittedName>
        <fullName evidence="1">Uncharacterized protein</fullName>
    </submittedName>
</protein>
<dbReference type="RefSeq" id="WP_067655245.1">
    <property type="nucleotide sequence ID" value="NZ_FQXG01000003.1"/>
</dbReference>
<name>A0A1M5UFL7_9GAMM</name>
<dbReference type="AlphaFoldDB" id="A0A1M5UFL7"/>
<gene>
    <name evidence="1" type="ORF">SAMN02745129_2533</name>
</gene>